<dbReference type="InterPro" id="IPR002100">
    <property type="entry name" value="TF_MADSbox"/>
</dbReference>
<keyword evidence="3" id="KW-0238">DNA-binding</keyword>
<accession>A0A834Y9S2</accession>
<evidence type="ECO:0000256" key="4">
    <source>
        <dbReference type="ARBA" id="ARBA00023163"/>
    </source>
</evidence>
<reference evidence="8 9" key="1">
    <citation type="submission" date="2020-04" db="EMBL/GenBank/DDBJ databases">
        <title>Plant Genome Project.</title>
        <authorList>
            <person name="Zhang R.-G."/>
        </authorList>
    </citation>
    <scope>NUCLEOTIDE SEQUENCE [LARGE SCALE GENOMIC DNA]</scope>
    <source>
        <strain evidence="8">YNK0</strain>
        <tissue evidence="8">Leaf</tissue>
    </source>
</reference>
<dbReference type="Gene3D" id="3.40.1810.10">
    <property type="entry name" value="Transcription factor, MADS-box"/>
    <property type="match status" value="1"/>
</dbReference>
<evidence type="ECO:0000259" key="7">
    <source>
        <dbReference type="PROSITE" id="PS50066"/>
    </source>
</evidence>
<protein>
    <recommendedName>
        <fullName evidence="7">MADS-box domain-containing protein</fullName>
    </recommendedName>
</protein>
<feature type="domain" description="MADS-box" evidence="7">
    <location>
        <begin position="1"/>
        <end position="51"/>
    </location>
</feature>
<dbReference type="OMA" id="ARMEMIT"/>
<evidence type="ECO:0000256" key="1">
    <source>
        <dbReference type="ARBA" id="ARBA00004123"/>
    </source>
</evidence>
<feature type="coiled-coil region" evidence="6">
    <location>
        <begin position="92"/>
        <end position="119"/>
    </location>
</feature>
<organism evidence="8 9">
    <name type="scientific">Tetracentron sinense</name>
    <name type="common">Spur-leaf</name>
    <dbReference type="NCBI Taxonomy" id="13715"/>
    <lineage>
        <taxon>Eukaryota</taxon>
        <taxon>Viridiplantae</taxon>
        <taxon>Streptophyta</taxon>
        <taxon>Embryophyta</taxon>
        <taxon>Tracheophyta</taxon>
        <taxon>Spermatophyta</taxon>
        <taxon>Magnoliopsida</taxon>
        <taxon>Trochodendrales</taxon>
        <taxon>Trochodendraceae</taxon>
        <taxon>Tetracentron</taxon>
    </lineage>
</organism>
<keyword evidence="6" id="KW-0175">Coiled coil</keyword>
<dbReference type="InterPro" id="IPR050142">
    <property type="entry name" value="MADS-box/MEF2_TF"/>
</dbReference>
<dbReference type="Proteomes" id="UP000655225">
    <property type="component" value="Unassembled WGS sequence"/>
</dbReference>
<gene>
    <name evidence="8" type="ORF">HHK36_030552</name>
</gene>
<evidence type="ECO:0000256" key="3">
    <source>
        <dbReference type="ARBA" id="ARBA00023125"/>
    </source>
</evidence>
<dbReference type="AlphaFoldDB" id="A0A834Y9S2"/>
<comment type="caution">
    <text evidence="8">The sequence shown here is derived from an EMBL/GenBank/DDBJ whole genome shotgun (WGS) entry which is preliminary data.</text>
</comment>
<dbReference type="GO" id="GO:0046983">
    <property type="term" value="F:protein dimerization activity"/>
    <property type="evidence" value="ECO:0007669"/>
    <property type="project" value="InterPro"/>
</dbReference>
<proteinExistence type="predicted"/>
<dbReference type="PROSITE" id="PS50066">
    <property type="entry name" value="MADS_BOX_2"/>
    <property type="match status" value="1"/>
</dbReference>
<evidence type="ECO:0000256" key="2">
    <source>
        <dbReference type="ARBA" id="ARBA00023015"/>
    </source>
</evidence>
<comment type="subcellular location">
    <subcellularLocation>
        <location evidence="1">Nucleus</location>
    </subcellularLocation>
</comment>
<keyword evidence="4" id="KW-0804">Transcription</keyword>
<dbReference type="SMART" id="SM00432">
    <property type="entry name" value="MADS"/>
    <property type="match status" value="1"/>
</dbReference>
<evidence type="ECO:0000256" key="6">
    <source>
        <dbReference type="SAM" id="Coils"/>
    </source>
</evidence>
<sequence length="307" mass="35768">MGRAKLNLELISKEKSRNTTFQKRKKGLKKKSYEFSTLCDVDACLIIFGPKHGDRPAEPEIWPENSNEILRIINRYKDHSKEEREKRNLNLSNFFEDRKKKAEEELSKLLQKNNETDYSLQTCDDDINIFSTEDELRQLIFSLNRKLEYLKTRIGSMKGKQGLLLQQQQHHQQQQPICWVKPQDHIFPTDYPYDQMLMFNGSSMAAPMMNGVEYCTQFNGGSSNNHHYYPALEGPVYSNSPFGTFEKMEFSNIPGQSTCYCAPGVQSMGPYLQYPVMPSVSSQMLPSHFNELCDFQDFQRKHQMVRI</sequence>
<dbReference type="SUPFAM" id="SSF55455">
    <property type="entry name" value="SRF-like"/>
    <property type="match status" value="1"/>
</dbReference>
<keyword evidence="9" id="KW-1185">Reference proteome</keyword>
<evidence type="ECO:0000313" key="8">
    <source>
        <dbReference type="EMBL" id="KAF8377179.1"/>
    </source>
</evidence>
<dbReference type="GO" id="GO:0005634">
    <property type="term" value="C:nucleus"/>
    <property type="evidence" value="ECO:0007669"/>
    <property type="project" value="UniProtKB-SubCell"/>
</dbReference>
<dbReference type="OrthoDB" id="601557at2759"/>
<name>A0A834Y9S2_TETSI</name>
<dbReference type="InterPro" id="IPR036879">
    <property type="entry name" value="TF_MADSbox_sf"/>
</dbReference>
<evidence type="ECO:0000256" key="5">
    <source>
        <dbReference type="ARBA" id="ARBA00023242"/>
    </source>
</evidence>
<dbReference type="EMBL" id="JABCRI010000024">
    <property type="protein sequence ID" value="KAF8377179.1"/>
    <property type="molecule type" value="Genomic_DNA"/>
</dbReference>
<dbReference type="GO" id="GO:0003677">
    <property type="term" value="F:DNA binding"/>
    <property type="evidence" value="ECO:0007669"/>
    <property type="project" value="UniProtKB-KW"/>
</dbReference>
<evidence type="ECO:0000313" key="9">
    <source>
        <dbReference type="Proteomes" id="UP000655225"/>
    </source>
</evidence>
<dbReference type="PANTHER" id="PTHR48019">
    <property type="entry name" value="SERUM RESPONSE FACTOR HOMOLOG"/>
    <property type="match status" value="1"/>
</dbReference>
<dbReference type="PRINTS" id="PR00404">
    <property type="entry name" value="MADSDOMAIN"/>
</dbReference>
<keyword evidence="2" id="KW-0805">Transcription regulation</keyword>
<keyword evidence="5" id="KW-0539">Nucleus</keyword>
<dbReference type="Pfam" id="PF00319">
    <property type="entry name" value="SRF-TF"/>
    <property type="match status" value="1"/>
</dbReference>